<name>A0A8K0JSD4_9TREE</name>
<gene>
    <name evidence="3" type="ORF">FFLO_00777</name>
</gene>
<organism evidence="3 4">
    <name type="scientific">Filobasidium floriforme</name>
    <dbReference type="NCBI Taxonomy" id="5210"/>
    <lineage>
        <taxon>Eukaryota</taxon>
        <taxon>Fungi</taxon>
        <taxon>Dikarya</taxon>
        <taxon>Basidiomycota</taxon>
        <taxon>Agaricomycotina</taxon>
        <taxon>Tremellomycetes</taxon>
        <taxon>Filobasidiales</taxon>
        <taxon>Filobasidiaceae</taxon>
        <taxon>Filobasidium</taxon>
    </lineage>
</organism>
<dbReference type="Proteomes" id="UP000812966">
    <property type="component" value="Unassembled WGS sequence"/>
</dbReference>
<evidence type="ECO:0000256" key="1">
    <source>
        <dbReference type="SAM" id="MobiDB-lite"/>
    </source>
</evidence>
<dbReference type="EMBL" id="JABELV010000009">
    <property type="protein sequence ID" value="KAG7571265.1"/>
    <property type="molecule type" value="Genomic_DNA"/>
</dbReference>
<feature type="region of interest" description="Disordered" evidence="1">
    <location>
        <begin position="567"/>
        <end position="587"/>
    </location>
</feature>
<dbReference type="InterPro" id="IPR001810">
    <property type="entry name" value="F-box_dom"/>
</dbReference>
<sequence length="671" mass="76717">MAVAMSFEDLPEHIVEDIFLQLSLDDLQSCKLINRHFHAIVTTSVQLLLHQELEATAQVVPPSVRRSDAAASLLSTIRERQSGFRTIAPSKTFRVDLDKHERRLYEYLEGTMVRGSGSAFSSTGLPSGASVYDFTTSSEWETIDAYTPSYSLSENKEIEANAEQQDEEEEVVEIGEDSDDKEQYVRRHFDGNFEMKDFTIDPGQNLFAIGEMTRTRDPDHRIITKNRLSIHLKTLSDFQPHPKACSQDGREGFLCNVGEWDAGSVSLTLQVCDDKIFIFSNNLGRQNLPEARLCGWNWRTGQKLFEQKSNFRIEGDHVSLLTIEDFVLLSPTTYGLIQYDIERLPVAQGTPFPCVLNVFTLVANEETPKASEADPAIDLKRAMYVPKKIATFELPRWLAVVMVHLRSDPPPRQFFPEENPSKVYPNPETGVIVIQYDCDDGPLHDNEIGPVYHLFVRKETLLSYLPIKGSNLHTAKELENVELKTITWEELSPYTRFVEDIDRQDWVCYVYHYRFVSPRIELRMGPLNNPIEETYIRLFNFDPVETERLLRARRRDLAEGNRNWNDWDSADLAEETPPSDPATHGPDHVLQGMDERNVYLMTDETTVAAEGWLANNVTTGSKMPYIWLETTEPRRCHGLMIDDSRIIAMTQNDEHGEEAGFSYLEVLHMGP</sequence>
<reference evidence="3" key="1">
    <citation type="submission" date="2020-04" db="EMBL/GenBank/DDBJ databases">
        <title>Analysis of mating type loci in Filobasidium floriforme.</title>
        <authorList>
            <person name="Nowrousian M."/>
        </authorList>
    </citation>
    <scope>NUCLEOTIDE SEQUENCE</scope>
    <source>
        <strain evidence="3">CBS 6242</strain>
    </source>
</reference>
<dbReference type="InterPro" id="IPR036047">
    <property type="entry name" value="F-box-like_dom_sf"/>
</dbReference>
<dbReference type="OrthoDB" id="3174109at2759"/>
<dbReference type="AlphaFoldDB" id="A0A8K0JSD4"/>
<proteinExistence type="predicted"/>
<comment type="caution">
    <text evidence="3">The sequence shown here is derived from an EMBL/GenBank/DDBJ whole genome shotgun (WGS) entry which is preliminary data.</text>
</comment>
<evidence type="ECO:0000259" key="2">
    <source>
        <dbReference type="PROSITE" id="PS50181"/>
    </source>
</evidence>
<dbReference type="PROSITE" id="PS50181">
    <property type="entry name" value="FBOX"/>
    <property type="match status" value="1"/>
</dbReference>
<dbReference type="SUPFAM" id="SSF81383">
    <property type="entry name" value="F-box domain"/>
    <property type="match status" value="1"/>
</dbReference>
<evidence type="ECO:0000313" key="4">
    <source>
        <dbReference type="Proteomes" id="UP000812966"/>
    </source>
</evidence>
<keyword evidence="4" id="KW-1185">Reference proteome</keyword>
<protein>
    <recommendedName>
        <fullName evidence="2">F-box domain-containing protein</fullName>
    </recommendedName>
</protein>
<dbReference type="Pfam" id="PF00646">
    <property type="entry name" value="F-box"/>
    <property type="match status" value="1"/>
</dbReference>
<accession>A0A8K0JSD4</accession>
<evidence type="ECO:0000313" key="3">
    <source>
        <dbReference type="EMBL" id="KAG7571265.1"/>
    </source>
</evidence>
<feature type="domain" description="F-box" evidence="2">
    <location>
        <begin position="4"/>
        <end position="53"/>
    </location>
</feature>